<proteinExistence type="predicted"/>
<sequence>MGVLPPPMLWMSMLPRDRDQKHQIRPIFDGFPARIVSWSGQCGLLIEVIDLMLRDEEPQRPRISAQGSQLLPLRDDRLRSVLLTRPNGQLTRAGQFYYSVTGRRPPSRQFDESQPLIRDGASDYILMRSGRRQLVRTLQPDGQYHVTKLGKAFFKDKYTEWLAHVPVIIRGTRRRGRNAGNSYERHDYLPVTALEIGLSRQNDAWSEAQIARNVKEAVLRQLGQPEANEPIYMISGETYFLHPTNEWAYSSSSMQVSYQLFAGDQILASAFEERPDMLCVPRQLAELLKLSLEDILQDFDAICSGDWRQRGVSPTEIRTFCVWRNAPMFFVDCLGSWIASNPCRRKKGPLPTPPGTDTLSSTKAPGRWWAATIATVGSARTPARSGDRLWPLLARRPAKRAGPAARSGAPAQGGAPRTLRMVRPAPASIGRRLRDSRELCEDAQVLQECTQRLGVPYRGQRLAGASLEVFLHLLQRRRDNTSSRRAALLAEQDGMCKLCGAPITAQTCELDHIVPVRQAYQGQALHHGAPGLVLRMPQSQNQYGGESQHHSGEPLVSLRLPELRRQPSAAAPGLPAAEMGRRAPLPGHRRVPLPEERAGQRSLPHSGACGSHLRGPALRRPQGASGLAALYVGRGWYSKSACAEMLDSGLAQWRHFRWSLEATAHVDQRWLEQALTMEEAWPEGEDHMAKLSINALVGLFARNLDLVYSIP</sequence>
<dbReference type="CDD" id="cd00085">
    <property type="entry name" value="HNHc"/>
    <property type="match status" value="1"/>
</dbReference>
<evidence type="ECO:0000313" key="2">
    <source>
        <dbReference type="EMBL" id="OLP79881.1"/>
    </source>
</evidence>
<organism evidence="2 3">
    <name type="scientific">Symbiodinium microadriaticum</name>
    <name type="common">Dinoflagellate</name>
    <name type="synonym">Zooxanthella microadriatica</name>
    <dbReference type="NCBI Taxonomy" id="2951"/>
    <lineage>
        <taxon>Eukaryota</taxon>
        <taxon>Sar</taxon>
        <taxon>Alveolata</taxon>
        <taxon>Dinophyceae</taxon>
        <taxon>Suessiales</taxon>
        <taxon>Symbiodiniaceae</taxon>
        <taxon>Symbiodinium</taxon>
    </lineage>
</organism>
<reference evidence="2 3" key="1">
    <citation type="submission" date="2016-02" db="EMBL/GenBank/DDBJ databases">
        <title>Genome analysis of coral dinoflagellate symbionts highlights evolutionary adaptations to a symbiotic lifestyle.</title>
        <authorList>
            <person name="Aranda M."/>
            <person name="Li Y."/>
            <person name="Liew Y.J."/>
            <person name="Baumgarten S."/>
            <person name="Simakov O."/>
            <person name="Wilson M."/>
            <person name="Piel J."/>
            <person name="Ashoor H."/>
            <person name="Bougouffa S."/>
            <person name="Bajic V.B."/>
            <person name="Ryu T."/>
            <person name="Ravasi T."/>
            <person name="Bayer T."/>
            <person name="Micklem G."/>
            <person name="Kim H."/>
            <person name="Bhak J."/>
            <person name="Lajeunesse T.C."/>
            <person name="Voolstra C.R."/>
        </authorList>
    </citation>
    <scope>NUCLEOTIDE SEQUENCE [LARGE SCALE GENOMIC DNA]</scope>
    <source>
        <strain evidence="2 3">CCMP2467</strain>
    </source>
</reference>
<dbReference type="EMBL" id="LSRX01001438">
    <property type="protein sequence ID" value="OLP79881.1"/>
    <property type="molecule type" value="Genomic_DNA"/>
</dbReference>
<evidence type="ECO:0000256" key="1">
    <source>
        <dbReference type="SAM" id="MobiDB-lite"/>
    </source>
</evidence>
<dbReference type="AlphaFoldDB" id="A0A1Q9CAD4"/>
<comment type="caution">
    <text evidence="2">The sequence shown here is derived from an EMBL/GenBank/DDBJ whole genome shotgun (WGS) entry which is preliminary data.</text>
</comment>
<dbReference type="OrthoDB" id="444263at2759"/>
<protein>
    <recommendedName>
        <fullName evidence="4">HNH nuclease domain-containing protein</fullName>
    </recommendedName>
</protein>
<dbReference type="Proteomes" id="UP000186817">
    <property type="component" value="Unassembled WGS sequence"/>
</dbReference>
<accession>A0A1Q9CAD4</accession>
<evidence type="ECO:0000313" key="3">
    <source>
        <dbReference type="Proteomes" id="UP000186817"/>
    </source>
</evidence>
<gene>
    <name evidence="2" type="ORF">AK812_SmicGene39781</name>
</gene>
<dbReference type="InterPro" id="IPR003615">
    <property type="entry name" value="HNH_nuc"/>
</dbReference>
<keyword evidence="3" id="KW-1185">Reference proteome</keyword>
<evidence type="ECO:0008006" key="4">
    <source>
        <dbReference type="Google" id="ProtNLM"/>
    </source>
</evidence>
<name>A0A1Q9CAD4_SYMMI</name>
<feature type="region of interest" description="Disordered" evidence="1">
    <location>
        <begin position="567"/>
        <end position="618"/>
    </location>
</feature>